<proteinExistence type="predicted"/>
<dbReference type="OrthoDB" id="428525at2759"/>
<reference evidence="1 2" key="1">
    <citation type="submission" date="2016-04" db="EMBL/GenBank/DDBJ databases">
        <title>The genome of Intoshia linei affirms orthonectids as highly simplified spiralians.</title>
        <authorList>
            <person name="Mikhailov K.V."/>
            <person name="Slusarev G.S."/>
            <person name="Nikitin M.A."/>
            <person name="Logacheva M.D."/>
            <person name="Penin A."/>
            <person name="Aleoshin V."/>
            <person name="Panchin Y.V."/>
        </authorList>
    </citation>
    <scope>NUCLEOTIDE SEQUENCE [LARGE SCALE GENOMIC DNA]</scope>
    <source>
        <strain evidence="1">Intl2013</strain>
        <tissue evidence="1">Whole animal</tissue>
    </source>
</reference>
<keyword evidence="2" id="KW-1185">Reference proteome</keyword>
<name>A0A177AUH2_9BILA</name>
<dbReference type="Proteomes" id="UP000078046">
    <property type="component" value="Unassembled WGS sequence"/>
</dbReference>
<gene>
    <name evidence="1" type="ORF">A3Q56_06633</name>
</gene>
<accession>A0A177AUH2</accession>
<evidence type="ECO:0000313" key="1">
    <source>
        <dbReference type="EMBL" id="OAF65649.1"/>
    </source>
</evidence>
<feature type="non-terminal residue" evidence="1">
    <location>
        <position position="249"/>
    </location>
</feature>
<sequence>MFSTVISRWISNLFTNSLYQSIIEVECLIYTKCPSKINIRNKCYPLDLFCTKDVMSQSIVSFHQIESFYDIATKLLNNYHAAYPVIFDYDCQIKNIFRGHEILYVLTHQSIIDQIIIKGKIIKPNIIYEENLVKNNHLTSNPLPYHLPINPISAIFNMFNPNNLYIFIRGVPKFDKSSHNSGKFEEKDFSINDKIKLIKLFDEYSNRSQKHLATKHSILIALINKSLKNREEILTCNNLNLNQKRQPCL</sequence>
<dbReference type="AlphaFoldDB" id="A0A177AUH2"/>
<evidence type="ECO:0000313" key="2">
    <source>
        <dbReference type="Proteomes" id="UP000078046"/>
    </source>
</evidence>
<dbReference type="EMBL" id="LWCA01001202">
    <property type="protein sequence ID" value="OAF65649.1"/>
    <property type="molecule type" value="Genomic_DNA"/>
</dbReference>
<protein>
    <submittedName>
        <fullName evidence="1">Uncharacterized protein</fullName>
    </submittedName>
</protein>
<organism evidence="1 2">
    <name type="scientific">Intoshia linei</name>
    <dbReference type="NCBI Taxonomy" id="1819745"/>
    <lineage>
        <taxon>Eukaryota</taxon>
        <taxon>Metazoa</taxon>
        <taxon>Spiralia</taxon>
        <taxon>Lophotrochozoa</taxon>
        <taxon>Mesozoa</taxon>
        <taxon>Orthonectida</taxon>
        <taxon>Rhopaluridae</taxon>
        <taxon>Intoshia</taxon>
    </lineage>
</organism>
<dbReference type="Gene3D" id="1.10.10.60">
    <property type="entry name" value="Homeodomain-like"/>
    <property type="match status" value="1"/>
</dbReference>
<comment type="caution">
    <text evidence="1">The sequence shown here is derived from an EMBL/GenBank/DDBJ whole genome shotgun (WGS) entry which is preliminary data.</text>
</comment>